<dbReference type="Proteomes" id="UP000515861">
    <property type="component" value="Chromosome"/>
</dbReference>
<keyword evidence="1" id="KW-0732">Signal</keyword>
<evidence type="ECO:0008006" key="4">
    <source>
        <dbReference type="Google" id="ProtNLM"/>
    </source>
</evidence>
<reference evidence="2 3" key="1">
    <citation type="submission" date="2020-08" db="EMBL/GenBank/DDBJ databases">
        <title>Sphingomonas sp. sand1-3 16S ribosomal RNA gene Genome sequencing and assembly.</title>
        <authorList>
            <person name="Kang M."/>
        </authorList>
    </citation>
    <scope>NUCLEOTIDE SEQUENCE [LARGE SCALE GENOMIC DNA]</scope>
    <source>
        <strain evidence="3">sand1-3</strain>
    </source>
</reference>
<sequence length="180" mass="19544">MRLRPILLILAAGSAAPALAQQGPGAPASMGPNDLNRTGSMANSVPRNELPTYGGGIVLPNSPGDVTRSSEVSKAERERVMGEVRTLATQRRAEAVALAERVKKGAEVPPSLAATLREALDRDIELWRLEYTVEAQQAATMRSKWVKDPAALTAAEWVLWRAAWYEERDKWAAQSQSAAR</sequence>
<evidence type="ECO:0000313" key="3">
    <source>
        <dbReference type="Proteomes" id="UP000515861"/>
    </source>
</evidence>
<feature type="signal peptide" evidence="1">
    <location>
        <begin position="1"/>
        <end position="20"/>
    </location>
</feature>
<organism evidence="2 3">
    <name type="scientific">Sphingomonas sabuli</name>
    <dbReference type="NCBI Taxonomy" id="2764186"/>
    <lineage>
        <taxon>Bacteria</taxon>
        <taxon>Pseudomonadati</taxon>
        <taxon>Pseudomonadota</taxon>
        <taxon>Alphaproteobacteria</taxon>
        <taxon>Sphingomonadales</taxon>
        <taxon>Sphingomonadaceae</taxon>
        <taxon>Sphingomonas</taxon>
    </lineage>
</organism>
<name>A0A7G9L2B9_9SPHN</name>
<dbReference type="AlphaFoldDB" id="A0A7G9L2B9"/>
<protein>
    <recommendedName>
        <fullName evidence="4">Heavy-metal resistance</fullName>
    </recommendedName>
</protein>
<dbReference type="RefSeq" id="WP_187479723.1">
    <property type="nucleotide sequence ID" value="NZ_CP060697.1"/>
</dbReference>
<dbReference type="EMBL" id="CP060697">
    <property type="protein sequence ID" value="QNM82768.1"/>
    <property type="molecule type" value="Genomic_DNA"/>
</dbReference>
<evidence type="ECO:0000256" key="1">
    <source>
        <dbReference type="SAM" id="SignalP"/>
    </source>
</evidence>
<feature type="chain" id="PRO_5028831218" description="Heavy-metal resistance" evidence="1">
    <location>
        <begin position="21"/>
        <end position="180"/>
    </location>
</feature>
<evidence type="ECO:0000313" key="2">
    <source>
        <dbReference type="EMBL" id="QNM82768.1"/>
    </source>
</evidence>
<dbReference type="KEGG" id="ssau:H8M03_12410"/>
<proteinExistence type="predicted"/>
<accession>A0A7G9L2B9</accession>
<keyword evidence="3" id="KW-1185">Reference proteome</keyword>
<gene>
    <name evidence="2" type="ORF">H8M03_12410</name>
</gene>